<protein>
    <submittedName>
        <fullName evidence="2">13397_t:CDS:1</fullName>
    </submittedName>
</protein>
<sequence length="254" mass="29435">KKQAAKSQEPTQEIMEPEIEKPSIDEINISKKNKKSKYQDKTFKLLIQNLLTDNFPKEQEKFTLYIKEQGKINFHLFCQRTRKLDCLKEQENLVRLKDRYSSKHSFTDANVTWDPVPNDCDISESSNSSDNYYLPGKLVNPSEFHKKICKTCIVKQISKPQAIQSPNSRIQKSRTTELSRKSNVIDELLFVFGYRANKMLQANLSELIHSSQCCENPVLPSSDNYEILPQSQLIDYFASNFRNNASIAKQLQVF</sequence>
<reference evidence="2" key="1">
    <citation type="submission" date="2021-06" db="EMBL/GenBank/DDBJ databases">
        <authorList>
            <person name="Kallberg Y."/>
            <person name="Tangrot J."/>
            <person name="Rosling A."/>
        </authorList>
    </citation>
    <scope>NUCLEOTIDE SEQUENCE</scope>
    <source>
        <strain evidence="2">UK204</strain>
    </source>
</reference>
<evidence type="ECO:0000313" key="2">
    <source>
        <dbReference type="EMBL" id="CAG8620874.1"/>
    </source>
</evidence>
<dbReference type="AlphaFoldDB" id="A0A9N9GMA9"/>
<name>A0A9N9GMA9_9GLOM</name>
<gene>
    <name evidence="2" type="ORF">FCALED_LOCUS9547</name>
</gene>
<comment type="caution">
    <text evidence="2">The sequence shown here is derived from an EMBL/GenBank/DDBJ whole genome shotgun (WGS) entry which is preliminary data.</text>
</comment>
<dbReference type="EMBL" id="CAJVPQ010003207">
    <property type="protein sequence ID" value="CAG8620874.1"/>
    <property type="molecule type" value="Genomic_DNA"/>
</dbReference>
<accession>A0A9N9GMA9</accession>
<feature type="region of interest" description="Disordered" evidence="1">
    <location>
        <begin position="1"/>
        <end position="27"/>
    </location>
</feature>
<organism evidence="2 3">
    <name type="scientific">Funneliformis caledonium</name>
    <dbReference type="NCBI Taxonomy" id="1117310"/>
    <lineage>
        <taxon>Eukaryota</taxon>
        <taxon>Fungi</taxon>
        <taxon>Fungi incertae sedis</taxon>
        <taxon>Mucoromycota</taxon>
        <taxon>Glomeromycotina</taxon>
        <taxon>Glomeromycetes</taxon>
        <taxon>Glomerales</taxon>
        <taxon>Glomeraceae</taxon>
        <taxon>Funneliformis</taxon>
    </lineage>
</organism>
<feature type="non-terminal residue" evidence="2">
    <location>
        <position position="1"/>
    </location>
</feature>
<feature type="compositionally biased region" description="Polar residues" evidence="1">
    <location>
        <begin position="1"/>
        <end position="11"/>
    </location>
</feature>
<dbReference type="Proteomes" id="UP000789570">
    <property type="component" value="Unassembled WGS sequence"/>
</dbReference>
<keyword evidence="3" id="KW-1185">Reference proteome</keyword>
<evidence type="ECO:0000256" key="1">
    <source>
        <dbReference type="SAM" id="MobiDB-lite"/>
    </source>
</evidence>
<evidence type="ECO:0000313" key="3">
    <source>
        <dbReference type="Proteomes" id="UP000789570"/>
    </source>
</evidence>
<proteinExistence type="predicted"/>